<comment type="caution">
    <text evidence="1">The sequence shown here is derived from an EMBL/GenBank/DDBJ whole genome shotgun (WGS) entry which is preliminary data.</text>
</comment>
<accession>A0ABT7RFS3</accession>
<dbReference type="RefSeq" id="WP_289361171.1">
    <property type="nucleotide sequence ID" value="NZ_JAUCFG010000003.1"/>
</dbReference>
<evidence type="ECO:0000313" key="2">
    <source>
        <dbReference type="Proteomes" id="UP001224139"/>
    </source>
</evidence>
<evidence type="ECO:0000313" key="1">
    <source>
        <dbReference type="EMBL" id="MDM5441765.1"/>
    </source>
</evidence>
<reference evidence="1 2" key="1">
    <citation type="submission" date="2023-06" db="EMBL/GenBank/DDBJ databases">
        <title>Comparative genomics of Bacillaceae isolates and their secondary metabolite potential.</title>
        <authorList>
            <person name="Song L."/>
            <person name="Nielsen L.J."/>
            <person name="Mohite O."/>
            <person name="Xu X."/>
            <person name="Weber T."/>
            <person name="Kovacs A.T."/>
        </authorList>
    </citation>
    <scope>NUCLEOTIDE SEQUENCE [LARGE SCALE GENOMIC DNA]</scope>
    <source>
        <strain evidence="1 2">DX2.1</strain>
    </source>
</reference>
<sequence>MGFVYFKRAWGKTQFDQFYFSSTSERTNFKSSVLIAPVEVDDGFTCVAVSVGLK</sequence>
<protein>
    <submittedName>
        <fullName evidence="1">Uncharacterized protein</fullName>
    </submittedName>
</protein>
<organism evidence="1 2">
    <name type="scientific">Bacillus hominis</name>
    <dbReference type="NCBI Taxonomy" id="2817478"/>
    <lineage>
        <taxon>Bacteria</taxon>
        <taxon>Bacillati</taxon>
        <taxon>Bacillota</taxon>
        <taxon>Bacilli</taxon>
        <taxon>Bacillales</taxon>
        <taxon>Bacillaceae</taxon>
        <taxon>Bacillus</taxon>
        <taxon>Bacillus cereus group</taxon>
    </lineage>
</organism>
<name>A0ABT7RFS3_9BACI</name>
<gene>
    <name evidence="1" type="ORF">QUG02_27515</name>
</gene>
<dbReference type="EMBL" id="JAUCFG010000003">
    <property type="protein sequence ID" value="MDM5441765.1"/>
    <property type="molecule type" value="Genomic_DNA"/>
</dbReference>
<dbReference type="Proteomes" id="UP001224139">
    <property type="component" value="Unassembled WGS sequence"/>
</dbReference>
<keyword evidence="2" id="KW-1185">Reference proteome</keyword>
<proteinExistence type="predicted"/>